<feature type="region of interest" description="Disordered" evidence="2">
    <location>
        <begin position="623"/>
        <end position="827"/>
    </location>
</feature>
<evidence type="ECO:0000259" key="3">
    <source>
        <dbReference type="PROSITE" id="PS50235"/>
    </source>
</evidence>
<dbReference type="InterPro" id="IPR028889">
    <property type="entry name" value="USP"/>
</dbReference>
<evidence type="ECO:0000256" key="2">
    <source>
        <dbReference type="SAM" id="MobiDB-lite"/>
    </source>
</evidence>
<dbReference type="PROSITE" id="PS00973">
    <property type="entry name" value="USP_2"/>
    <property type="match status" value="1"/>
</dbReference>
<evidence type="ECO:0000256" key="1">
    <source>
        <dbReference type="ARBA" id="ARBA00009085"/>
    </source>
</evidence>
<dbReference type="InterPro" id="IPR001394">
    <property type="entry name" value="Peptidase_C19_UCH"/>
</dbReference>
<dbReference type="GO" id="GO:0005829">
    <property type="term" value="C:cytosol"/>
    <property type="evidence" value="ECO:0007669"/>
    <property type="project" value="TreeGrafter"/>
</dbReference>
<dbReference type="Proteomes" id="UP000708208">
    <property type="component" value="Unassembled WGS sequence"/>
</dbReference>
<comment type="similarity">
    <text evidence="1">Belongs to the peptidase C19 family.</text>
</comment>
<feature type="compositionally biased region" description="Acidic residues" evidence="2">
    <location>
        <begin position="413"/>
        <end position="437"/>
    </location>
</feature>
<dbReference type="Pfam" id="PF00443">
    <property type="entry name" value="UCH"/>
    <property type="match status" value="1"/>
</dbReference>
<reference evidence="4" key="1">
    <citation type="submission" date="2021-06" db="EMBL/GenBank/DDBJ databases">
        <authorList>
            <person name="Hodson N. C."/>
            <person name="Mongue J. A."/>
            <person name="Jaron S. K."/>
        </authorList>
    </citation>
    <scope>NUCLEOTIDE SEQUENCE</scope>
</reference>
<comment type="caution">
    <text evidence="4">The sequence shown here is derived from an EMBL/GenBank/DDBJ whole genome shotgun (WGS) entry which is preliminary data.</text>
</comment>
<dbReference type="GO" id="GO:0016579">
    <property type="term" value="P:protein deubiquitination"/>
    <property type="evidence" value="ECO:0007669"/>
    <property type="project" value="InterPro"/>
</dbReference>
<dbReference type="GO" id="GO:0004843">
    <property type="term" value="F:cysteine-type deubiquitinase activity"/>
    <property type="evidence" value="ECO:0007669"/>
    <property type="project" value="InterPro"/>
</dbReference>
<dbReference type="EMBL" id="CAJVCH010545673">
    <property type="protein sequence ID" value="CAG7827991.1"/>
    <property type="molecule type" value="Genomic_DNA"/>
</dbReference>
<dbReference type="OrthoDB" id="2020758at2759"/>
<evidence type="ECO:0000313" key="4">
    <source>
        <dbReference type="EMBL" id="CAG7827991.1"/>
    </source>
</evidence>
<keyword evidence="5" id="KW-1185">Reference proteome</keyword>
<feature type="compositionally biased region" description="Low complexity" evidence="2">
    <location>
        <begin position="318"/>
        <end position="330"/>
    </location>
</feature>
<dbReference type="PANTHER" id="PTHR24006:SF781">
    <property type="entry name" value="LD34905P"/>
    <property type="match status" value="1"/>
</dbReference>
<gene>
    <name evidence="4" type="ORF">AFUS01_LOCUS37944</name>
</gene>
<name>A0A8J2L8R5_9HEXA</name>
<dbReference type="PROSITE" id="PS00972">
    <property type="entry name" value="USP_1"/>
    <property type="match status" value="1"/>
</dbReference>
<dbReference type="InterPro" id="IPR018200">
    <property type="entry name" value="USP_CS"/>
</dbReference>
<feature type="region of interest" description="Disordered" evidence="2">
    <location>
        <begin position="302"/>
        <end position="456"/>
    </location>
</feature>
<dbReference type="GO" id="GO:0005634">
    <property type="term" value="C:nucleus"/>
    <property type="evidence" value="ECO:0007669"/>
    <property type="project" value="TreeGrafter"/>
</dbReference>
<dbReference type="PANTHER" id="PTHR24006">
    <property type="entry name" value="UBIQUITIN CARBOXYL-TERMINAL HYDROLASE"/>
    <property type="match status" value="1"/>
</dbReference>
<feature type="compositionally biased region" description="Polar residues" evidence="2">
    <location>
        <begin position="623"/>
        <end position="643"/>
    </location>
</feature>
<feature type="compositionally biased region" description="Basic residues" evidence="2">
    <location>
        <begin position="347"/>
        <end position="358"/>
    </location>
</feature>
<feature type="compositionally biased region" description="Basic and acidic residues" evidence="2">
    <location>
        <begin position="644"/>
        <end position="654"/>
    </location>
</feature>
<dbReference type="InterPro" id="IPR050164">
    <property type="entry name" value="Peptidase_C19"/>
</dbReference>
<sequence>MTRKYGPNNNNSRNRQGQEDEGEGKGLMRKRPAGLVNLGNTCFMNAALQCLSRTPNLLERLEMLTKEPTITFCGSALSYNNESQGKNEEVLKFTLMVPPESVIRKMVALLHQMTEGSGATVNPRNVHYLMTRNFGAGLQHDSHELLRHVLDKLKKDQIKAFRVALMRKFNIPLEEGAKLSQSDPQKANMVKEWDRKLYNTTVIDDIFGGELLTTRTCLECNAVKTSCEEFLDISLPIRVVKSGGQNNNINNRFSVWNEVTTINRSLQECFKCFSEPETLSGNNKVDCEKCHEAKLNQLKAGVPIEQVFPPPEEEPEASSSNKFSNKNFVQKNKKLIQEETPQPQKQSGRKKKRRKTRKEKMAEDPFPSATEAKAEEIQEEPVAPELDKIPDEGYAEDFKESDDSTGNSGLDQKEDEEEQDEDEGEGEDEQEESEEPPPPEKKVQVPKSTKTSCRRQTMIYKPPQNLTIHLKRFTVSTRGFAQKLVDHVKFKEYIDIRDFVTSSLPSVEDHEVSQASSSSWSFEELVPKETDMLGGASGDSHDLRHHQEQADRIIEPPAIIPLKFPSLLNDNTPDSDSTLISNLESIRENLSLENSRENPIVDSLKNINSDSLQENLKNLDSELNSDFVPDNSSAPENCNLSSCKNRDSESHSDIAPENSLFNPRMNDDSKLNSMNASGNISASGDQEPESSSGVATANLNPCDDSYSNGPEITQTCVPRPPIVLEWFNTGGPLPGGEEEGSHSKDNNAPDNQLLPLAVSDNEPGPSDNGKPGAGDSKKTSDPSTLFDETAHLSNQSPPITELSTFENVDEEEPPPYPGSPILDEEAPREVIDVTLPYAEVDSGASLNWRDYKTQDIVQWSFKSEDEKPEEEEDTVCVGPITGDTFRTPLPPPLPDLWANSNPSIDPEIDTSKIAIPLSYSSPAETSNVYGPFMEEPEVDQEEVLQEQEPPFKTDPNGINYRLYGIVEHGGSLNWGHYVAYIRVNSEWYYVSDSYVSHSNISDVLARDPYILFYERVP</sequence>
<feature type="compositionally biased region" description="Polar residues" evidence="2">
    <location>
        <begin position="791"/>
        <end position="806"/>
    </location>
</feature>
<feature type="compositionally biased region" description="Polar residues" evidence="2">
    <location>
        <begin position="671"/>
        <end position="716"/>
    </location>
</feature>
<evidence type="ECO:0000313" key="5">
    <source>
        <dbReference type="Proteomes" id="UP000708208"/>
    </source>
</evidence>
<accession>A0A8J2L8R5</accession>
<feature type="compositionally biased region" description="Basic and acidic residues" evidence="2">
    <location>
        <begin position="385"/>
        <end position="402"/>
    </location>
</feature>
<protein>
    <recommendedName>
        <fullName evidence="3">USP domain-containing protein</fullName>
    </recommendedName>
</protein>
<dbReference type="AlphaFoldDB" id="A0A8J2L8R5"/>
<feature type="domain" description="USP" evidence="3">
    <location>
        <begin position="33"/>
        <end position="1016"/>
    </location>
</feature>
<feature type="region of interest" description="Disordered" evidence="2">
    <location>
        <begin position="1"/>
        <end position="27"/>
    </location>
</feature>
<proteinExistence type="inferred from homology"/>
<dbReference type="PROSITE" id="PS50235">
    <property type="entry name" value="USP_3"/>
    <property type="match status" value="1"/>
</dbReference>
<organism evidence="4 5">
    <name type="scientific">Allacma fusca</name>
    <dbReference type="NCBI Taxonomy" id="39272"/>
    <lineage>
        <taxon>Eukaryota</taxon>
        <taxon>Metazoa</taxon>
        <taxon>Ecdysozoa</taxon>
        <taxon>Arthropoda</taxon>
        <taxon>Hexapoda</taxon>
        <taxon>Collembola</taxon>
        <taxon>Symphypleona</taxon>
        <taxon>Sminthuridae</taxon>
        <taxon>Allacma</taxon>
    </lineage>
</organism>